<dbReference type="PANTHER" id="PTHR11986">
    <property type="entry name" value="AMINOTRANSFERASE CLASS III"/>
    <property type="match status" value="1"/>
</dbReference>
<evidence type="ECO:0000256" key="5">
    <source>
        <dbReference type="RuleBase" id="RU003560"/>
    </source>
</evidence>
<name>A0A1F8EIY4_9BACT</name>
<dbReference type="PANTHER" id="PTHR11986:SF79">
    <property type="entry name" value="ACETYLORNITHINE AMINOTRANSFERASE, MITOCHONDRIAL"/>
    <property type="match status" value="1"/>
</dbReference>
<comment type="cofactor">
    <cofactor evidence="1">
        <name>pyridoxal 5'-phosphate</name>
        <dbReference type="ChEBI" id="CHEBI:597326"/>
    </cofactor>
</comment>
<comment type="similarity">
    <text evidence="5">Belongs to the class-III pyridoxal-phosphate-dependent aminotransferase family.</text>
</comment>
<evidence type="ECO:0000313" key="6">
    <source>
        <dbReference type="EMBL" id="OGN00822.1"/>
    </source>
</evidence>
<evidence type="ECO:0000256" key="3">
    <source>
        <dbReference type="ARBA" id="ARBA00022679"/>
    </source>
</evidence>
<organism evidence="6 7">
    <name type="scientific">Candidatus Yanofskybacteria bacterium RIFCSPHIGHO2_01_FULL_41_53</name>
    <dbReference type="NCBI Taxonomy" id="1802663"/>
    <lineage>
        <taxon>Bacteria</taxon>
        <taxon>Candidatus Yanofskyibacteriota</taxon>
    </lineage>
</organism>
<dbReference type="EMBL" id="MGJD01000014">
    <property type="protein sequence ID" value="OGN00822.1"/>
    <property type="molecule type" value="Genomic_DNA"/>
</dbReference>
<dbReference type="PIRSF" id="PIRSF000521">
    <property type="entry name" value="Transaminase_4ab_Lys_Orn"/>
    <property type="match status" value="1"/>
</dbReference>
<dbReference type="GO" id="GO:0030170">
    <property type="term" value="F:pyridoxal phosphate binding"/>
    <property type="evidence" value="ECO:0007669"/>
    <property type="project" value="InterPro"/>
</dbReference>
<dbReference type="InterPro" id="IPR015424">
    <property type="entry name" value="PyrdxlP-dep_Trfase"/>
</dbReference>
<evidence type="ECO:0000313" key="7">
    <source>
        <dbReference type="Proteomes" id="UP000177117"/>
    </source>
</evidence>
<dbReference type="Pfam" id="PF00202">
    <property type="entry name" value="Aminotran_3"/>
    <property type="match status" value="1"/>
</dbReference>
<keyword evidence="2" id="KW-0032">Aminotransferase</keyword>
<keyword evidence="4 5" id="KW-0663">Pyridoxal phosphate</keyword>
<dbReference type="SUPFAM" id="SSF53383">
    <property type="entry name" value="PLP-dependent transferases"/>
    <property type="match status" value="1"/>
</dbReference>
<dbReference type="InterPro" id="IPR005814">
    <property type="entry name" value="Aminotrans_3"/>
</dbReference>
<dbReference type="GO" id="GO:0008483">
    <property type="term" value="F:transaminase activity"/>
    <property type="evidence" value="ECO:0007669"/>
    <property type="project" value="UniProtKB-KW"/>
</dbReference>
<dbReference type="InterPro" id="IPR050103">
    <property type="entry name" value="Class-III_PLP-dep_AT"/>
</dbReference>
<evidence type="ECO:0000256" key="1">
    <source>
        <dbReference type="ARBA" id="ARBA00001933"/>
    </source>
</evidence>
<sequence length="420" mass="46972">MTIKTKHRIIQDGFVLKKSDLYQELYGLEPHSAAQAIPITWDKAIDFSVYDDLGNKWIDMTCGIFVANAGHANPAIKAAIKKQLDADLLFAYNYPTTIRRDFVSRLLALSPSYFTKVVLLNSGSEAVDLAYKLIKNWGRKNNRPHIITMKGSYHGRGLSNDLICGNKNKADWSGVNDAGVHFIDFPYQKNDEFNPDCLPPAKDIAAFFLETFQGWGAWFYPPKFITRLYDFARQNGILICFDEMQSGFYRIGPLYGYMTYGDLQPDIICLGKGITSSLPLSAVLSRDEIIDYDNKSDLHGTHSGNPLCCAAGLASLNFLSDLKQVRKRTEVMNVFQSELSKLSLLPEIKQVNVRGMIAGLIFNESDTATKVAMECIKQGVLVVCTFRESIKLAPPLTITAEAVYEATDVIRNCIVDTERV</sequence>
<gene>
    <name evidence="6" type="ORF">A2650_02955</name>
</gene>
<comment type="caution">
    <text evidence="6">The sequence shown here is derived from an EMBL/GenBank/DDBJ whole genome shotgun (WGS) entry which is preliminary data.</text>
</comment>
<accession>A0A1F8EIY4</accession>
<dbReference type="Proteomes" id="UP000177117">
    <property type="component" value="Unassembled WGS sequence"/>
</dbReference>
<keyword evidence="3" id="KW-0808">Transferase</keyword>
<dbReference type="InterPro" id="IPR015422">
    <property type="entry name" value="PyrdxlP-dep_Trfase_small"/>
</dbReference>
<evidence type="ECO:0008006" key="8">
    <source>
        <dbReference type="Google" id="ProtNLM"/>
    </source>
</evidence>
<reference evidence="6 7" key="1">
    <citation type="journal article" date="2016" name="Nat. Commun.">
        <title>Thousands of microbial genomes shed light on interconnected biogeochemical processes in an aquifer system.</title>
        <authorList>
            <person name="Anantharaman K."/>
            <person name="Brown C.T."/>
            <person name="Hug L.A."/>
            <person name="Sharon I."/>
            <person name="Castelle C.J."/>
            <person name="Probst A.J."/>
            <person name="Thomas B.C."/>
            <person name="Singh A."/>
            <person name="Wilkins M.J."/>
            <person name="Karaoz U."/>
            <person name="Brodie E.L."/>
            <person name="Williams K.H."/>
            <person name="Hubbard S.S."/>
            <person name="Banfield J.F."/>
        </authorList>
    </citation>
    <scope>NUCLEOTIDE SEQUENCE [LARGE SCALE GENOMIC DNA]</scope>
</reference>
<proteinExistence type="inferred from homology"/>
<dbReference type="InterPro" id="IPR015421">
    <property type="entry name" value="PyrdxlP-dep_Trfase_major"/>
</dbReference>
<evidence type="ECO:0000256" key="4">
    <source>
        <dbReference type="ARBA" id="ARBA00022898"/>
    </source>
</evidence>
<dbReference type="Gene3D" id="3.90.1150.10">
    <property type="entry name" value="Aspartate Aminotransferase, domain 1"/>
    <property type="match status" value="1"/>
</dbReference>
<dbReference type="CDD" id="cd00610">
    <property type="entry name" value="OAT_like"/>
    <property type="match status" value="1"/>
</dbReference>
<protein>
    <recommendedName>
        <fullName evidence="8">Aminotransferase class III</fullName>
    </recommendedName>
</protein>
<evidence type="ECO:0000256" key="2">
    <source>
        <dbReference type="ARBA" id="ARBA00022576"/>
    </source>
</evidence>
<dbReference type="AlphaFoldDB" id="A0A1F8EIY4"/>
<dbReference type="GO" id="GO:0042802">
    <property type="term" value="F:identical protein binding"/>
    <property type="evidence" value="ECO:0007669"/>
    <property type="project" value="TreeGrafter"/>
</dbReference>
<dbReference type="Gene3D" id="3.40.640.10">
    <property type="entry name" value="Type I PLP-dependent aspartate aminotransferase-like (Major domain)"/>
    <property type="match status" value="1"/>
</dbReference>